<dbReference type="AlphaFoldDB" id="A0A6J4LYD2"/>
<dbReference type="Pfam" id="PF00270">
    <property type="entry name" value="DEAD"/>
    <property type="match status" value="1"/>
</dbReference>
<evidence type="ECO:0000259" key="4">
    <source>
        <dbReference type="PROSITE" id="PS51192"/>
    </source>
</evidence>
<dbReference type="GO" id="GO:0003676">
    <property type="term" value="F:nucleic acid binding"/>
    <property type="evidence" value="ECO:0007669"/>
    <property type="project" value="InterPro"/>
</dbReference>
<keyword evidence="6" id="KW-0347">Helicase</keyword>
<dbReference type="GO" id="GO:0005524">
    <property type="term" value="F:ATP binding"/>
    <property type="evidence" value="ECO:0007669"/>
    <property type="project" value="UniProtKB-KW"/>
</dbReference>
<dbReference type="PROSITE" id="PS51192">
    <property type="entry name" value="HELICASE_ATP_BIND_1"/>
    <property type="match status" value="1"/>
</dbReference>
<dbReference type="SMART" id="SM00487">
    <property type="entry name" value="DEXDc"/>
    <property type="match status" value="1"/>
</dbReference>
<dbReference type="NCBIfam" id="TIGR03817">
    <property type="entry name" value="DECH_helic"/>
    <property type="match status" value="1"/>
</dbReference>
<dbReference type="PROSITE" id="PS51194">
    <property type="entry name" value="HELICASE_CTER"/>
    <property type="match status" value="1"/>
</dbReference>
<dbReference type="SUPFAM" id="SSF52540">
    <property type="entry name" value="P-loop containing nucleoside triphosphate hydrolases"/>
    <property type="match status" value="1"/>
</dbReference>
<dbReference type="InterPro" id="IPR011545">
    <property type="entry name" value="DEAD/DEAH_box_helicase_dom"/>
</dbReference>
<dbReference type="InterPro" id="IPR001650">
    <property type="entry name" value="Helicase_C-like"/>
</dbReference>
<dbReference type="CDD" id="cd17923">
    <property type="entry name" value="DEXHc_Hrq1-like"/>
    <property type="match status" value="1"/>
</dbReference>
<sequence length="801" mass="85058">MSSRPESLLARLLLDSSRSERVTHVEHVPARSGRRADWPAWADPLLVERLRGTGIERPWEHQVQAAELAHGGSSVVLATGTASGKSLAYLLPVLTALLADDRAGALYLSPTKALATDQLRAVRALNLMAVRAATYDGDTPWDERDWVRRHGRLVLTNPDMLHRGILPRHGDWASFLRQLRYVVVDECHTYRGVFGSHVALVLRRLRRVCARYGAHPVFVLASATARDPEVAASRLTGLPVVPVTDDASPRGSTEFALWEPPLQLGGAPSRAAGGVAGRGAVGDPGGVASAGGGPGGSGEHGAPVRRSATAETADLLADLVVEGARTIAFVRSRRGAESVALSARRALHEAAPPLVERVAAYRAGYLPEERRLLEKRLQSGDLLGVAATNALELGLDVSGLDAVVLTGWPGTVASVWQQAGRAGRAGQGALAVFVARDDPLDTYLVHHPQALFGRPVEATVLDPGNPYVLGPQLCCAAVELPLTEADLPLFGDPEAVRLLLGDLVRRGTLRARPKGWFWTSGDRPEVDIRGTGGPPVRLVEAGTGRLLGTVDAAASHTQAHTGAVYLHQGESWVVDHLDLEESVALVHAEEPEHTTSAREVTDIAIVESLRTAAYDQVELVFGTVDVTHQVVSYLKKRVGSGEVLGEEPLDLPPRQLRTRAVWYTVDLARLEAAGIGWADVPGAAHAAEHAAIGLLPLFATCDRWDIGGVSTALHPDTGTCTVFVYDGHPGGAGFAEQGWVRGADWLRATREAIAACECPSGCPSCVQSPKCGNGNEPLDKARAVTFLDVVLASGLAEVARG</sequence>
<dbReference type="InterPro" id="IPR027417">
    <property type="entry name" value="P-loop_NTPase"/>
</dbReference>
<dbReference type="Pfam" id="PF00271">
    <property type="entry name" value="Helicase_C"/>
    <property type="match status" value="1"/>
</dbReference>
<dbReference type="InterPro" id="IPR014001">
    <property type="entry name" value="Helicase_ATP-bd"/>
</dbReference>
<dbReference type="InterPro" id="IPR018973">
    <property type="entry name" value="MZB"/>
</dbReference>
<accession>A0A6J4LYD2</accession>
<proteinExistence type="predicted"/>
<dbReference type="Gene3D" id="3.40.50.300">
    <property type="entry name" value="P-loop containing nucleotide triphosphate hydrolases"/>
    <property type="match status" value="2"/>
</dbReference>
<dbReference type="CDD" id="cd18797">
    <property type="entry name" value="SF2_C_Hrq"/>
    <property type="match status" value="1"/>
</dbReference>
<dbReference type="InterPro" id="IPR022307">
    <property type="entry name" value="Helicase_put_actinobac"/>
</dbReference>
<dbReference type="EMBL" id="CADCUB010000122">
    <property type="protein sequence ID" value="CAA9344199.1"/>
    <property type="molecule type" value="Genomic_DNA"/>
</dbReference>
<dbReference type="GO" id="GO:0043138">
    <property type="term" value="F:3'-5' DNA helicase activity"/>
    <property type="evidence" value="ECO:0007669"/>
    <property type="project" value="TreeGrafter"/>
</dbReference>
<evidence type="ECO:0000256" key="1">
    <source>
        <dbReference type="ARBA" id="ARBA00022741"/>
    </source>
</evidence>
<feature type="compositionally biased region" description="Gly residues" evidence="3">
    <location>
        <begin position="274"/>
        <end position="299"/>
    </location>
</feature>
<organism evidence="6">
    <name type="scientific">uncultured Frankineae bacterium</name>
    <dbReference type="NCBI Taxonomy" id="437475"/>
    <lineage>
        <taxon>Bacteria</taxon>
        <taxon>Bacillati</taxon>
        <taxon>Actinomycetota</taxon>
        <taxon>Actinomycetes</taxon>
        <taxon>Frankiales</taxon>
        <taxon>environmental samples</taxon>
    </lineage>
</organism>
<dbReference type="Pfam" id="PF22982">
    <property type="entry name" value="WHD_HRQ1"/>
    <property type="match status" value="1"/>
</dbReference>
<keyword evidence="2" id="KW-0067">ATP-binding</keyword>
<evidence type="ECO:0000256" key="3">
    <source>
        <dbReference type="SAM" id="MobiDB-lite"/>
    </source>
</evidence>
<dbReference type="FunFam" id="3.40.50.300:FF:001137">
    <property type="entry name" value="DEAD/DEAH box helicase"/>
    <property type="match status" value="1"/>
</dbReference>
<evidence type="ECO:0000256" key="2">
    <source>
        <dbReference type="ARBA" id="ARBA00022840"/>
    </source>
</evidence>
<dbReference type="InterPro" id="IPR055227">
    <property type="entry name" value="HRQ1_WHD"/>
</dbReference>
<dbReference type="GO" id="GO:0006289">
    <property type="term" value="P:nucleotide-excision repair"/>
    <property type="evidence" value="ECO:0007669"/>
    <property type="project" value="TreeGrafter"/>
</dbReference>
<feature type="domain" description="Helicase ATP-binding" evidence="4">
    <location>
        <begin position="66"/>
        <end position="243"/>
    </location>
</feature>
<dbReference type="GO" id="GO:0036297">
    <property type="term" value="P:interstrand cross-link repair"/>
    <property type="evidence" value="ECO:0007669"/>
    <property type="project" value="TreeGrafter"/>
</dbReference>
<name>A0A6J4LYD2_9ACTN</name>
<feature type="region of interest" description="Disordered" evidence="3">
    <location>
        <begin position="273"/>
        <end position="307"/>
    </location>
</feature>
<feature type="domain" description="Helicase C-terminal" evidence="5">
    <location>
        <begin position="314"/>
        <end position="467"/>
    </location>
</feature>
<dbReference type="PANTHER" id="PTHR47957:SF3">
    <property type="entry name" value="ATP-DEPENDENT HELICASE HRQ1"/>
    <property type="match status" value="1"/>
</dbReference>
<dbReference type="SMART" id="SM00490">
    <property type="entry name" value="HELICc"/>
    <property type="match status" value="1"/>
</dbReference>
<evidence type="ECO:0000259" key="5">
    <source>
        <dbReference type="PROSITE" id="PS51194"/>
    </source>
</evidence>
<keyword evidence="1" id="KW-0547">Nucleotide-binding</keyword>
<protein>
    <submittedName>
        <fullName evidence="6">ATP-dependent helicase</fullName>
    </submittedName>
</protein>
<reference evidence="6" key="1">
    <citation type="submission" date="2020-02" db="EMBL/GenBank/DDBJ databases">
        <authorList>
            <person name="Meier V. D."/>
        </authorList>
    </citation>
    <scope>NUCLEOTIDE SEQUENCE</scope>
    <source>
        <strain evidence="6">AVDCRST_MAG07</strain>
    </source>
</reference>
<dbReference type="Pfam" id="PF09369">
    <property type="entry name" value="MZB"/>
    <property type="match status" value="1"/>
</dbReference>
<keyword evidence="6" id="KW-0378">Hydrolase</keyword>
<evidence type="ECO:0000313" key="6">
    <source>
        <dbReference type="EMBL" id="CAA9344199.1"/>
    </source>
</evidence>
<gene>
    <name evidence="6" type="ORF">AVDCRST_MAG07-2541</name>
</gene>
<dbReference type="PANTHER" id="PTHR47957">
    <property type="entry name" value="ATP-DEPENDENT HELICASE HRQ1"/>
    <property type="match status" value="1"/>
</dbReference>